<keyword evidence="7" id="KW-1185">Reference proteome</keyword>
<dbReference type="InterPro" id="IPR023772">
    <property type="entry name" value="DNA-bd_HTH_TetR-type_CS"/>
</dbReference>
<evidence type="ECO:0000313" key="7">
    <source>
        <dbReference type="Proteomes" id="UP000195913"/>
    </source>
</evidence>
<evidence type="ECO:0000313" key="6">
    <source>
        <dbReference type="EMBL" id="SJM70583.1"/>
    </source>
</evidence>
<dbReference type="PROSITE" id="PS50977">
    <property type="entry name" value="HTH_TETR_2"/>
    <property type="match status" value="1"/>
</dbReference>
<evidence type="ECO:0000256" key="2">
    <source>
        <dbReference type="ARBA" id="ARBA00023125"/>
    </source>
</evidence>
<evidence type="ECO:0000259" key="5">
    <source>
        <dbReference type="PROSITE" id="PS50977"/>
    </source>
</evidence>
<dbReference type="GO" id="GO:0003700">
    <property type="term" value="F:DNA-binding transcription factor activity"/>
    <property type="evidence" value="ECO:0007669"/>
    <property type="project" value="TreeGrafter"/>
</dbReference>
<evidence type="ECO:0000256" key="3">
    <source>
        <dbReference type="ARBA" id="ARBA00023163"/>
    </source>
</evidence>
<dbReference type="InterPro" id="IPR001647">
    <property type="entry name" value="HTH_TetR"/>
</dbReference>
<dbReference type="PRINTS" id="PR00400">
    <property type="entry name" value="TETREPRESSOR"/>
</dbReference>
<dbReference type="GO" id="GO:0045892">
    <property type="term" value="P:negative regulation of DNA-templated transcription"/>
    <property type="evidence" value="ECO:0007669"/>
    <property type="project" value="InterPro"/>
</dbReference>
<dbReference type="InterPro" id="IPR003012">
    <property type="entry name" value="Tet_transcr_reg_TetR"/>
</dbReference>
<gene>
    <name evidence="6" type="ORF">FM101_12575</name>
</gene>
<dbReference type="SUPFAM" id="SSF48498">
    <property type="entry name" value="Tetracyclin repressor-like, C-terminal domain"/>
    <property type="match status" value="1"/>
</dbReference>
<dbReference type="Gene3D" id="1.10.10.60">
    <property type="entry name" value="Homeodomain-like"/>
    <property type="match status" value="1"/>
</dbReference>
<dbReference type="GO" id="GO:0046677">
    <property type="term" value="P:response to antibiotic"/>
    <property type="evidence" value="ECO:0007669"/>
    <property type="project" value="InterPro"/>
</dbReference>
<dbReference type="InterPro" id="IPR050109">
    <property type="entry name" value="HTH-type_TetR-like_transc_reg"/>
</dbReference>
<keyword evidence="2 4" id="KW-0238">DNA-binding</keyword>
<dbReference type="Gene3D" id="1.10.357.10">
    <property type="entry name" value="Tetracycline Repressor, domain 2"/>
    <property type="match status" value="1"/>
</dbReference>
<protein>
    <submittedName>
        <fullName evidence="6">Predicted biotin repressor from TetR family</fullName>
    </submittedName>
</protein>
<dbReference type="Proteomes" id="UP000195913">
    <property type="component" value="Unassembled WGS sequence"/>
</dbReference>
<dbReference type="InterPro" id="IPR036271">
    <property type="entry name" value="Tet_transcr_reg_TetR-rel_C_sf"/>
</dbReference>
<sequence length="200" mass="20539">MALTREQVVGSAVGILTEFGLADLSMRRLARELEVQVGALYWHVKNKQDLLVDVAARLLGGITLPVPTGAASPGEAAASRAAIIEVATAIRSALLPVPDSAEVVQLAQSMQPAALLPLTGLRDLLETAGIDPAHSAWAQHLILNHILGSVAAGQEYAKLAALAATDPSIPGGPQLGADAFAWGLVVILDGALPAREASNA</sequence>
<dbReference type="GO" id="GO:0000976">
    <property type="term" value="F:transcription cis-regulatory region binding"/>
    <property type="evidence" value="ECO:0007669"/>
    <property type="project" value="TreeGrafter"/>
</dbReference>
<feature type="domain" description="HTH tetR-type" evidence="5">
    <location>
        <begin position="2"/>
        <end position="62"/>
    </location>
</feature>
<keyword evidence="1" id="KW-0805">Transcription regulation</keyword>
<dbReference type="PRINTS" id="PR00455">
    <property type="entry name" value="HTHTETR"/>
</dbReference>
<organism evidence="6 7">
    <name type="scientific">Arthrobacter rhombi</name>
    <dbReference type="NCBI Taxonomy" id="71253"/>
    <lineage>
        <taxon>Bacteria</taxon>
        <taxon>Bacillati</taxon>
        <taxon>Actinomycetota</taxon>
        <taxon>Actinomycetes</taxon>
        <taxon>Micrococcales</taxon>
        <taxon>Micrococcaceae</taxon>
        <taxon>Arthrobacter</taxon>
    </lineage>
</organism>
<dbReference type="EMBL" id="FUHW01000040">
    <property type="protein sequence ID" value="SJM70583.1"/>
    <property type="molecule type" value="Genomic_DNA"/>
</dbReference>
<dbReference type="Pfam" id="PF00440">
    <property type="entry name" value="TetR_N"/>
    <property type="match status" value="1"/>
</dbReference>
<dbReference type="PANTHER" id="PTHR30055:SF151">
    <property type="entry name" value="TRANSCRIPTIONAL REGULATORY PROTEIN"/>
    <property type="match status" value="1"/>
</dbReference>
<accession>A0A1R4GR90</accession>
<name>A0A1R4GR90_9MICC</name>
<keyword evidence="3" id="KW-0804">Transcription</keyword>
<dbReference type="PANTHER" id="PTHR30055">
    <property type="entry name" value="HTH-TYPE TRANSCRIPTIONAL REGULATOR RUTR"/>
    <property type="match status" value="1"/>
</dbReference>
<feature type="DNA-binding region" description="H-T-H motif" evidence="4">
    <location>
        <begin position="25"/>
        <end position="44"/>
    </location>
</feature>
<dbReference type="SUPFAM" id="SSF46689">
    <property type="entry name" value="Homeodomain-like"/>
    <property type="match status" value="1"/>
</dbReference>
<reference evidence="6 7" key="1">
    <citation type="submission" date="2017-02" db="EMBL/GenBank/DDBJ databases">
        <authorList>
            <person name="Peterson S.W."/>
        </authorList>
    </citation>
    <scope>NUCLEOTIDE SEQUENCE [LARGE SCALE GENOMIC DNA]</scope>
    <source>
        <strain evidence="6 7">B Ar 00.02</strain>
    </source>
</reference>
<dbReference type="InterPro" id="IPR009057">
    <property type="entry name" value="Homeodomain-like_sf"/>
</dbReference>
<evidence type="ECO:0000256" key="4">
    <source>
        <dbReference type="PROSITE-ProRule" id="PRU00335"/>
    </source>
</evidence>
<dbReference type="AlphaFoldDB" id="A0A1R4GR90"/>
<dbReference type="PROSITE" id="PS01081">
    <property type="entry name" value="HTH_TETR_1"/>
    <property type="match status" value="1"/>
</dbReference>
<dbReference type="RefSeq" id="WP_087000137.1">
    <property type="nucleotide sequence ID" value="NZ_FUHW01000040.1"/>
</dbReference>
<proteinExistence type="predicted"/>
<evidence type="ECO:0000256" key="1">
    <source>
        <dbReference type="ARBA" id="ARBA00023015"/>
    </source>
</evidence>